<dbReference type="InterPro" id="IPR020807">
    <property type="entry name" value="PKS_DH"/>
</dbReference>
<evidence type="ECO:0008006" key="15">
    <source>
        <dbReference type="Google" id="ProtNLM"/>
    </source>
</evidence>
<feature type="domain" description="Ketosynthase family 3 (KS3)" evidence="11">
    <location>
        <begin position="1030"/>
        <end position="1457"/>
    </location>
</feature>
<accession>A0A0A0N8Y0</accession>
<dbReference type="SMART" id="SM00823">
    <property type="entry name" value="PKS_PP"/>
    <property type="match status" value="2"/>
</dbReference>
<dbReference type="SUPFAM" id="SSF53901">
    <property type="entry name" value="Thiolase-like"/>
    <property type="match status" value="2"/>
</dbReference>
<dbReference type="InterPro" id="IPR014043">
    <property type="entry name" value="Acyl_transferase_dom"/>
</dbReference>
<evidence type="ECO:0000256" key="5">
    <source>
        <dbReference type="ARBA" id="ARBA00023194"/>
    </source>
</evidence>
<evidence type="ECO:0000313" key="14">
    <source>
        <dbReference type="Proteomes" id="UP000281594"/>
    </source>
</evidence>
<feature type="compositionally biased region" description="Low complexity" evidence="9">
    <location>
        <begin position="13"/>
        <end position="30"/>
    </location>
</feature>
<dbReference type="InterPro" id="IPR036736">
    <property type="entry name" value="ACP-like_sf"/>
</dbReference>
<dbReference type="Pfam" id="PF02801">
    <property type="entry name" value="Ketoacyl-synt_C"/>
    <property type="match status" value="2"/>
</dbReference>
<reference evidence="13 14" key="1">
    <citation type="journal article" date="2018" name="J. Biol. Chem.">
        <title>Discovery of the actinoplanic acid pathway in Streptomyces rapamycinicus reveals a genetically conserved synergism with rapamycin.</title>
        <authorList>
            <person name="Mrak P."/>
            <person name="Krastel P."/>
            <person name="Pivk Lukancic P."/>
            <person name="Tao J."/>
            <person name="Pistorius D."/>
            <person name="Moore C.M."/>
        </authorList>
    </citation>
    <scope>NUCLEOTIDE SEQUENCE [LARGE SCALE GENOMIC DNA]</scope>
    <source>
        <strain evidence="13 14">NRRL 5491</strain>
    </source>
</reference>
<dbReference type="SUPFAM" id="SSF47336">
    <property type="entry name" value="ACP-like"/>
    <property type="match status" value="2"/>
</dbReference>
<feature type="domain" description="Carrier" evidence="10">
    <location>
        <begin position="931"/>
        <end position="1006"/>
    </location>
</feature>
<keyword evidence="5" id="KW-0045">Antibiotic biosynthesis</keyword>
<dbReference type="CDD" id="cd00833">
    <property type="entry name" value="PKS"/>
    <property type="match status" value="2"/>
</dbReference>
<evidence type="ECO:0000256" key="8">
    <source>
        <dbReference type="PROSITE-ProRule" id="PRU01363"/>
    </source>
</evidence>
<dbReference type="FunFam" id="3.40.47.10:FF:000019">
    <property type="entry name" value="Polyketide synthase type I"/>
    <property type="match status" value="1"/>
</dbReference>
<dbReference type="Gene3D" id="1.10.1200.10">
    <property type="entry name" value="ACP-like"/>
    <property type="match status" value="2"/>
</dbReference>
<dbReference type="InterPro" id="IPR014030">
    <property type="entry name" value="Ketoacyl_synth_N"/>
</dbReference>
<feature type="region of interest" description="C-terminal hotdog fold" evidence="8">
    <location>
        <begin position="2062"/>
        <end position="2223"/>
    </location>
</feature>
<dbReference type="InterPro" id="IPR013968">
    <property type="entry name" value="PKS_KR"/>
</dbReference>
<dbReference type="InterPro" id="IPR016036">
    <property type="entry name" value="Malonyl_transacylase_ACP-bd"/>
</dbReference>
<dbReference type="Gene3D" id="3.40.47.10">
    <property type="match status" value="2"/>
</dbReference>
<dbReference type="InterPro" id="IPR018201">
    <property type="entry name" value="Ketoacyl_synth_AS"/>
</dbReference>
<feature type="domain" description="Carrier" evidence="10">
    <location>
        <begin position="2681"/>
        <end position="2756"/>
    </location>
</feature>
<name>A0A0A0N8Y0_STRRN</name>
<feature type="region of interest" description="Disordered" evidence="9">
    <location>
        <begin position="2007"/>
        <end position="2028"/>
    </location>
</feature>
<dbReference type="STRING" id="1343740.M271_21640"/>
<evidence type="ECO:0000256" key="9">
    <source>
        <dbReference type="SAM" id="MobiDB-lite"/>
    </source>
</evidence>
<dbReference type="SMART" id="SM00827">
    <property type="entry name" value="PKS_AT"/>
    <property type="match status" value="2"/>
</dbReference>
<feature type="compositionally biased region" description="Basic and acidic residues" evidence="9">
    <location>
        <begin position="73"/>
        <end position="91"/>
    </location>
</feature>
<dbReference type="InterPro" id="IPR014031">
    <property type="entry name" value="Ketoacyl_synth_C"/>
</dbReference>
<dbReference type="Pfam" id="PF16197">
    <property type="entry name" value="KAsynt_C_assoc"/>
    <property type="match status" value="2"/>
</dbReference>
<comment type="pathway">
    <text evidence="1">Antibiotic biosynthesis.</text>
</comment>
<feature type="region of interest" description="Disordered" evidence="9">
    <location>
        <begin position="66"/>
        <end position="91"/>
    </location>
</feature>
<dbReference type="PANTHER" id="PTHR43775:SF51">
    <property type="entry name" value="INACTIVE PHENOLPHTHIOCEROL SYNTHESIS POLYKETIDE SYNTHASE TYPE I PKS1-RELATED"/>
    <property type="match status" value="1"/>
</dbReference>
<dbReference type="InterPro" id="IPR020806">
    <property type="entry name" value="PKS_PP-bd"/>
</dbReference>
<feature type="compositionally biased region" description="Low complexity" evidence="9">
    <location>
        <begin position="2135"/>
        <end position="2151"/>
    </location>
</feature>
<evidence type="ECO:0000313" key="13">
    <source>
        <dbReference type="EMBL" id="RLV81091.1"/>
    </source>
</evidence>
<comment type="caution">
    <text evidence="13">The sequence shown here is derived from an EMBL/GenBank/DDBJ whole genome shotgun (WGS) entry which is preliminary data.</text>
</comment>
<evidence type="ECO:0000256" key="3">
    <source>
        <dbReference type="ARBA" id="ARBA00022553"/>
    </source>
</evidence>
<keyword evidence="6" id="KW-0511">Multifunctional enzyme</keyword>
<feature type="region of interest" description="Disordered" evidence="9">
    <location>
        <begin position="2135"/>
        <end position="2159"/>
    </location>
</feature>
<dbReference type="EMBL" id="QYCY01000001">
    <property type="protein sequence ID" value="RLV81091.1"/>
    <property type="molecule type" value="Genomic_DNA"/>
</dbReference>
<dbReference type="FunFam" id="3.40.366.10:FF:000002">
    <property type="entry name" value="Probable polyketide synthase 2"/>
    <property type="match status" value="1"/>
</dbReference>
<keyword evidence="3" id="KW-0597">Phosphoprotein</keyword>
<dbReference type="SUPFAM" id="SSF55048">
    <property type="entry name" value="Probable ACP-binding domain of malonyl-CoA ACP transacylase"/>
    <property type="match status" value="2"/>
</dbReference>
<organism evidence="13 14">
    <name type="scientific">Streptomyces rapamycinicus (strain ATCC 29253 / DSM 41530 / NRRL 5491 / AYB-994)</name>
    <name type="common">Streptomyces hygroscopicus (strain ATCC 29253)</name>
    <dbReference type="NCBI Taxonomy" id="1343740"/>
    <lineage>
        <taxon>Bacteria</taxon>
        <taxon>Bacillati</taxon>
        <taxon>Actinomycetota</taxon>
        <taxon>Actinomycetes</taxon>
        <taxon>Kitasatosporales</taxon>
        <taxon>Streptomycetaceae</taxon>
        <taxon>Streptomyces</taxon>
        <taxon>Streptomyces violaceusniger group</taxon>
    </lineage>
</organism>
<dbReference type="Pfam" id="PF08659">
    <property type="entry name" value="KR"/>
    <property type="match status" value="1"/>
</dbReference>
<dbReference type="InterPro" id="IPR020841">
    <property type="entry name" value="PKS_Beta-ketoAc_synthase_dom"/>
</dbReference>
<evidence type="ECO:0000259" key="10">
    <source>
        <dbReference type="PROSITE" id="PS50075"/>
    </source>
</evidence>
<feature type="region of interest" description="Disordered" evidence="9">
    <location>
        <begin position="1"/>
        <end position="34"/>
    </location>
</feature>
<gene>
    <name evidence="13" type="ORF">D3C57_121940</name>
</gene>
<dbReference type="InterPro" id="IPR016035">
    <property type="entry name" value="Acyl_Trfase/lysoPLipase"/>
</dbReference>
<dbReference type="SMART" id="SM01294">
    <property type="entry name" value="PKS_PP_betabranch"/>
    <property type="match status" value="1"/>
</dbReference>
<dbReference type="SUPFAM" id="SSF52151">
    <property type="entry name" value="FabD/lysophospholipase-like"/>
    <property type="match status" value="2"/>
</dbReference>
<feature type="compositionally biased region" description="Basic and acidic residues" evidence="9">
    <location>
        <begin position="2007"/>
        <end position="2019"/>
    </location>
</feature>
<dbReference type="Gene3D" id="3.40.50.720">
    <property type="entry name" value="NAD(P)-binding Rossmann-like Domain"/>
    <property type="match status" value="1"/>
</dbReference>
<feature type="region of interest" description="Disordered" evidence="9">
    <location>
        <begin position="455"/>
        <end position="475"/>
    </location>
</feature>
<dbReference type="InterPro" id="IPR049551">
    <property type="entry name" value="PKS_DH_C"/>
</dbReference>
<dbReference type="eggNOG" id="COG3321">
    <property type="taxonomic scope" value="Bacteria"/>
</dbReference>
<dbReference type="RefSeq" id="WP_020869291.1">
    <property type="nucleotide sequence ID" value="NC_022785.1"/>
</dbReference>
<dbReference type="GO" id="GO:0006633">
    <property type="term" value="P:fatty acid biosynthetic process"/>
    <property type="evidence" value="ECO:0007669"/>
    <property type="project" value="InterPro"/>
</dbReference>
<proteinExistence type="predicted"/>
<dbReference type="SMART" id="SM00825">
    <property type="entry name" value="PKS_KS"/>
    <property type="match status" value="2"/>
</dbReference>
<keyword evidence="4" id="KW-0808">Transferase</keyword>
<feature type="domain" description="Ketosynthase family 3 (KS3)" evidence="11">
    <location>
        <begin position="37"/>
        <end position="452"/>
    </location>
</feature>
<dbReference type="GO" id="GO:0004312">
    <property type="term" value="F:fatty acid synthase activity"/>
    <property type="evidence" value="ECO:0007669"/>
    <property type="project" value="TreeGrafter"/>
</dbReference>
<dbReference type="InterPro" id="IPR009081">
    <property type="entry name" value="PP-bd_ACP"/>
</dbReference>
<dbReference type="PROSITE" id="PS50075">
    <property type="entry name" value="CARRIER"/>
    <property type="match status" value="2"/>
</dbReference>
<dbReference type="InterPro" id="IPR055123">
    <property type="entry name" value="SpnB-like_Rossmann"/>
</dbReference>
<dbReference type="PROSITE" id="PS52004">
    <property type="entry name" value="KS3_2"/>
    <property type="match status" value="2"/>
</dbReference>
<dbReference type="PROSITE" id="PS00012">
    <property type="entry name" value="PHOSPHOPANTETHEINE"/>
    <property type="match status" value="1"/>
</dbReference>
<evidence type="ECO:0000256" key="4">
    <source>
        <dbReference type="ARBA" id="ARBA00022679"/>
    </source>
</evidence>
<dbReference type="InterPro" id="IPR001227">
    <property type="entry name" value="Ac_transferase_dom_sf"/>
</dbReference>
<dbReference type="CDD" id="cd08956">
    <property type="entry name" value="KR_3_FAS_SDR_x"/>
    <property type="match status" value="1"/>
</dbReference>
<feature type="region of interest" description="N-terminal hotdog fold" evidence="8">
    <location>
        <begin position="1918"/>
        <end position="2043"/>
    </location>
</feature>
<dbReference type="InterPro" id="IPR036291">
    <property type="entry name" value="NAD(P)-bd_dom_sf"/>
</dbReference>
<dbReference type="Pfam" id="PF21089">
    <property type="entry name" value="PKS_DH_N"/>
    <property type="match status" value="1"/>
</dbReference>
<dbReference type="Pfam" id="PF00698">
    <property type="entry name" value="Acyl_transf_1"/>
    <property type="match status" value="2"/>
</dbReference>
<dbReference type="Gene3D" id="3.30.70.3290">
    <property type="match status" value="2"/>
</dbReference>
<evidence type="ECO:0000256" key="7">
    <source>
        <dbReference type="ARBA" id="ARBA00023315"/>
    </source>
</evidence>
<feature type="compositionally biased region" description="Acidic residues" evidence="9">
    <location>
        <begin position="2817"/>
        <end position="2827"/>
    </location>
</feature>
<evidence type="ECO:0000256" key="6">
    <source>
        <dbReference type="ARBA" id="ARBA00023268"/>
    </source>
</evidence>
<keyword evidence="2" id="KW-0596">Phosphopantetheine</keyword>
<dbReference type="PROSITE" id="PS00606">
    <property type="entry name" value="KS3_1"/>
    <property type="match status" value="1"/>
</dbReference>
<dbReference type="Pfam" id="PF00550">
    <property type="entry name" value="PP-binding"/>
    <property type="match status" value="2"/>
</dbReference>
<dbReference type="SMART" id="SM00822">
    <property type="entry name" value="PKS_KR"/>
    <property type="match status" value="1"/>
</dbReference>
<dbReference type="Pfam" id="PF22953">
    <property type="entry name" value="SpnB_Rossmann"/>
    <property type="match status" value="1"/>
</dbReference>
<dbReference type="InterPro" id="IPR049552">
    <property type="entry name" value="PKS_DH_N"/>
</dbReference>
<dbReference type="FunFam" id="1.10.1200.10:FF:000007">
    <property type="entry name" value="Probable polyketide synthase pks17"/>
    <property type="match status" value="1"/>
</dbReference>
<evidence type="ECO:0000256" key="1">
    <source>
        <dbReference type="ARBA" id="ARBA00004792"/>
    </source>
</evidence>
<dbReference type="InterPro" id="IPR049900">
    <property type="entry name" value="PKS_mFAS_DH"/>
</dbReference>
<dbReference type="SMART" id="SM00826">
    <property type="entry name" value="PKS_DH"/>
    <property type="match status" value="1"/>
</dbReference>
<feature type="active site" description="Proton donor; for dehydratase activity" evidence="8">
    <location>
        <position position="2122"/>
    </location>
</feature>
<dbReference type="GO" id="GO:0033068">
    <property type="term" value="P:macrolide biosynthetic process"/>
    <property type="evidence" value="ECO:0007669"/>
    <property type="project" value="UniProtKB-ARBA"/>
</dbReference>
<dbReference type="GO" id="GO:0004315">
    <property type="term" value="F:3-oxoacyl-[acyl-carrier-protein] synthase activity"/>
    <property type="evidence" value="ECO:0007669"/>
    <property type="project" value="InterPro"/>
</dbReference>
<dbReference type="PANTHER" id="PTHR43775">
    <property type="entry name" value="FATTY ACID SYNTHASE"/>
    <property type="match status" value="1"/>
</dbReference>
<keyword evidence="7" id="KW-0012">Acyltransferase</keyword>
<dbReference type="Pfam" id="PF14765">
    <property type="entry name" value="PS-DH"/>
    <property type="match status" value="1"/>
</dbReference>
<evidence type="ECO:0000256" key="2">
    <source>
        <dbReference type="ARBA" id="ARBA00022450"/>
    </source>
</evidence>
<dbReference type="InterPro" id="IPR006162">
    <property type="entry name" value="Ppantetheine_attach_site"/>
</dbReference>
<dbReference type="Gene3D" id="3.40.366.10">
    <property type="entry name" value="Malonyl-Coenzyme A Acyl Carrier Protein, domain 2"/>
    <property type="match status" value="2"/>
</dbReference>
<evidence type="ECO:0000259" key="12">
    <source>
        <dbReference type="PROSITE" id="PS52019"/>
    </source>
</evidence>
<dbReference type="KEGG" id="src:M271_21640"/>
<sequence length="2848" mass="296965">MNSEHASGEDTTPDGTPDGTTDTTPDGTPDAIADGTPEAIAVVGLACRLPQAPDPSAFWRLLREGTDAITETPPERRSPAAPADRVRRGGFLDHPDRFDAGFFRISPREATAMDPQQRLMLELGWEALEDAGIVPDLAAAGRTGVYLGAFSDDYATLFHRGPHEAGEHTLTGLSRGIVANRISYVLGLSGPSLVVDTGQSSSLVAVHLACQSLRRGETDLALAGGVNLILAPESSDATEKFGALSPDGRCFTFDHRANGYVRGEGGGMVVLKPYAAARADGDHVYCLIRGSAVNNDGPGAGLTTPTTRGQQEALRGACLDAGVRPLDLQYVELHGTGTRVGDPIEARSVGTVLGTARPATSPLPVGSAKTNVGHLEAAAGIVGLIKTTLAIAHGVLPPTLNFERPHPDIPLDELNLRVQTALGPWPDPRRPRIAGVNSFGMGGTNCHVVLAEPPGGAAARREAEPPEEPADVRPPVLPWILSGRTAPALRAQAERLRTHLADHPELRPVDVASSLATTRAALEHRAVLISPGGTREAAHGLGLLAADEPSAEVVRGVADEGPLAFLFAGQGSQRVGMGRGLYEVYPVFAEAFDEVCAGFSLPVRDVVFGGDQGVLDRTEFAQPALFAVEVALFRLVESWGVVPDVVLGHSVGELAAAYVAGVFSLRDACGLVEARGRLMQGLPSGGAMVAVEASEAEVLEGLPEGVDVAAVNGPVSTVVSGVASVVDVVAAEWEARGRRVRRLRVSHAFHSCLMEGVLEDFRRVAESVEYEAPRIPLVLNVSGRVGVPGGAEYWVRHVREAVRFHDGVRALEAEGVTTFVELGPDGTLSGMVQDGVSGAGVSVPVLRRDRPEPETLWRAVATAYVRGVPVDWYAVFAGSGARRVPLPTYAFQRERYWLGDPAESEAPAESAVEPASLARRLHGRSADEQERIVLDLVRAHAAAVLGHSTPQDIDPGLSFKDHGFTSGTSVELRNAVNEATALTLPSSLLFDQPTPLVLARHIRDQLLGAPGGVPSPQAAVAPAGGNPVDGDPVVITAMGCRFPGGVSSPEDLWKLVADEVDAISGLPADRGWSPDELYDPEGGGLGTSYVREGGFLTGLGDFDAEFFGISPREALAMDPQQRLLLEVAWETFERAGIDPSSLRGSRTGVFIGATAQEYGPRLYESDEDAAGYLLTGTTTSVASGRVAYTFGLEGPALTVDTACSSSLAALHLASRALANGECELALAGGVTAMAAPGMFVEFSRQRGLAADGRCKAFSASADGTGWAEGVGVLLVTRLSEARRRGLRVLAVVRGSAVNQDGASNGLTAPNGPSQQRVIRDALAGAGLSPGEVDAVEGHGTGTSLGDPIEAQALLATYGQGRAVDRPLWLGSLKSNIGHAQAAAGVAGVIKMVLAMGHGVLPRTLHVDEPSPHVDWSSGGVSLLTEAREWPEVDGRPRRAGVSSFGVSGTNAHVVLEHAPADDAEAVEGPTPDGPVVWAVSARSAEALRAQAVRLAAFVEGEPELRPVDVGWSLVTTRAALDCRAVLVGRGRADFLDQLRGLSPSGTPGGVRADRRSVVVFPGQGSQWVGMAVELLGVSSVFAGRMAECERALSVYVDWSLVGVLEDGSALGRVDVVQPVLWAVMVSLGALWESFGVVPGAVVGHSQGEIAAACVAGALSLEDGARVVALRSRALRVLAGGGGMVSVAVSADEVGLLLERWGGRVGVAAVNGPSSVVVSGDGEALDEVVAECRRRRVRARRIEVDYASHSAHVDQLHEELLDRLRGLKPRPSRVPFFSTVTGDWIDTEQLDAEYWYRNLRETVRFATATKTLLDDGFDVFIEASAHPVLAVGVQESIDAAGAGAVVLGSLRRDDGGLDRFLRSVGEAYVHGVAVDWSSLFGGARRVELPTYAFQRQRYWLDAHGGRQDAGSLGLARADHPFLGAAVDLPGDGGLVLTGRLSLSSHPWLADHAVLGSALFPGTAFLELAAHAGRKAGCALLEELTLEAPLVLSATGGLALHVRVSAPDDEGRRSVEIHSRSQEAPPETPWTRHAAGVLAVSTDPADMVQMATAPPADAWPPPADRAPVDVAGLYDALSETGYHYGPAFQGLSAVWRAGDEVFAETRLPQGLEPASFGLHPALLDAALHAVLLDPAGDPAGAPASDPAGAPASDLTGDPADRAPDVRLPFAWTGVSLRPTAATALRVRMSPAGPEAVRLVVTDEAGEHIATVESLALRPVSSEELRADRRDPAESLYGVEWSSAALPTGPFGDSPYAVPDGGELPAAAHTPSVVTAALTGAGQGGPRAVHDLTERALELVRQWLVDEERPAASRLVMVTRRAVGVRADEEIADLAGAAVWGLVRSAQSEHPGRFVLIDVDGAEESESALAAAIASGEPQLALRSGVAYGPRLTRVAAAGTGAAAPLDPQGTVLITGGTGALGALVARHLVTRHGVRRLLLTGRRGAQAPGAAELVAELAELGAEARAVACDVADRDALATVLAGVPPSHPLTAVVHAAGVLDDAVVTALTPERLHAVLRPKVDAAWHLHELTAGQDLAGFVLFSSVVGTLGGAGQGNYAAANTFLDALAHHRSATGRAGQSLAWGLWEEVGGMTGHLDEADRRRIERHGMIPLSRRDGLELFDLARASGRPLTVPAHLVAGALRTHPSPLVAGVVPGAAVTAAPAPDQSLAGRVAGLAPEERERVVLEFVRAQTAAVLGHDTPEAVDEEQAFKKLGFDSLTAVDLRNRVTAASGLALPVTVVFNHPTPAALARHLLDELCAEEGTGADLVLAELDRAERAFAGVPSGDGRRAAVTARLRAMLRTWDEAVGPDLDGPDGSGDGDLDEDGDGDLGAATDEAMFQLIDKELGLQ</sequence>
<evidence type="ECO:0000259" key="11">
    <source>
        <dbReference type="PROSITE" id="PS52004"/>
    </source>
</evidence>
<dbReference type="HOGENOM" id="CLU_000022_35_8_11"/>
<dbReference type="SUPFAM" id="SSF51735">
    <property type="entry name" value="NAD(P)-binding Rossmann-fold domains"/>
    <property type="match status" value="2"/>
</dbReference>
<dbReference type="InterPro" id="IPR042104">
    <property type="entry name" value="PKS_dehydratase_sf"/>
</dbReference>
<dbReference type="Proteomes" id="UP000281594">
    <property type="component" value="Unassembled WGS sequence"/>
</dbReference>
<dbReference type="InterPro" id="IPR057326">
    <property type="entry name" value="KR_dom"/>
</dbReference>
<dbReference type="GO" id="GO:0031177">
    <property type="term" value="F:phosphopantetheine binding"/>
    <property type="evidence" value="ECO:0007669"/>
    <property type="project" value="InterPro"/>
</dbReference>
<dbReference type="PROSITE" id="PS52019">
    <property type="entry name" value="PKS_MFAS_DH"/>
    <property type="match status" value="1"/>
</dbReference>
<dbReference type="InterPro" id="IPR032821">
    <property type="entry name" value="PKS_assoc"/>
</dbReference>
<protein>
    <recommendedName>
        <fullName evidence="15">Type I polyketide synthase</fullName>
    </recommendedName>
</protein>
<feature type="region of interest" description="Disordered" evidence="9">
    <location>
        <begin position="2805"/>
        <end position="2833"/>
    </location>
</feature>
<feature type="domain" description="PKS/mFAS DH" evidence="12">
    <location>
        <begin position="1918"/>
        <end position="2223"/>
    </location>
</feature>
<dbReference type="InterPro" id="IPR050091">
    <property type="entry name" value="PKS_NRPS_Biosynth_Enz"/>
</dbReference>
<dbReference type="InterPro" id="IPR016039">
    <property type="entry name" value="Thiolase-like"/>
</dbReference>
<feature type="active site" description="Proton acceptor; for dehydratase activity" evidence="8">
    <location>
        <position position="1950"/>
    </location>
</feature>
<dbReference type="Gene3D" id="3.10.129.110">
    <property type="entry name" value="Polyketide synthase dehydratase"/>
    <property type="match status" value="1"/>
</dbReference>
<dbReference type="Pfam" id="PF00109">
    <property type="entry name" value="ketoacyl-synt"/>
    <property type="match status" value="2"/>
</dbReference>